<reference evidence="3" key="1">
    <citation type="submission" date="2016-04" db="EMBL/GenBank/DDBJ databases">
        <authorList>
            <person name="Gasior T."/>
        </authorList>
    </citation>
    <scope>NUCLEOTIDE SEQUENCE [LARGE SCALE GENOMIC DNA]</scope>
</reference>
<feature type="coiled-coil region" evidence="1">
    <location>
        <begin position="317"/>
        <end position="344"/>
    </location>
</feature>
<accession>A0A1X9I9T3</accession>
<evidence type="ECO:0008006" key="4">
    <source>
        <dbReference type="Google" id="ProtNLM"/>
    </source>
</evidence>
<sequence>MTLRTQASLGKGLKEVEKDDFNMNNLFLATITKVNYKYQTVELRTKYTYAGRNIGSKGEFSAPFPKSFIGRTPEGALFGDNNIIVPGSIALVGFLEGDAGQPFIINVYGYANDNKMLTPNPLESGDINNREIYKYGSMIHQISPSLTYSYLDGEGTFIKSFNGKSFISITSQEDERPLATDFYTGTEYEDLYTSYYGDGSEVEPRNQIAPNVLLKHRGEYTHDGEEDNHITTLHLTEKGAVRVSVMNTETQERTTQEMDENGNYRVIYQGDELLLDEAQVWVEYGINKDTKSFYIKNENQEFEFTDEGVLINGTPLIDNLDESLQEAFEQLKVIQKDLEDINSLLEGAGKENLEELIRTAKDSIEASGQASRDVEKLRGDISTVSQRVEGNIKKLDDYMKTMDDFVKDTNSFITEYTGSLDNVKRDVTTISNNENKYRHTTYRDIKIHADLPFKFEGYDDLRNQNGVSYYYPQGLCLDDDYYYFLHDTPELVNRLLVIYDKSFNIVRKYYVGFHGGENIHVEKEGDKRYLYAKTRVGKIGKFDISNITKSSDTIELQPVQEYDVVLYTNFFRTKEGWGFEGNNNTKGGNLQRDTLVFYNHDFSKITGTLWIPPSNSTLWSNTLIGSITNYSAKKQGMALINNTIVQTLGGNYMISRDKEVHNYHLQGVQEISPSGQIMNDYTYHPQQMIDYLKSIGKNPYVIEHESAYNYKNRLFSVIVYVKASSPEATTKGILVVEYGAKDKDTTMNKDYGIPFTAPTANYNPYKTNINGYIYNEYTGFKIETMKDLVKYMHETYQDKIVIYTSNTSLKDYNDIPYPNGMKITLENLNNYTYFLTEESNPLVERFIITKDSNDNFNFINMNKDNRYTGIDLLNIEKSIKGYSINTVNIPENVSASGWFNSSVEVSSKKVTYQPYDSYDTYLNIYHTNSWQGWKKITMVE</sequence>
<evidence type="ECO:0000313" key="3">
    <source>
        <dbReference type="Proteomes" id="UP000224459"/>
    </source>
</evidence>
<evidence type="ECO:0000256" key="1">
    <source>
        <dbReference type="SAM" id="Coils"/>
    </source>
</evidence>
<gene>
    <name evidence="2" type="ORF">vB_SscM-1_112</name>
</gene>
<evidence type="ECO:0000313" key="2">
    <source>
        <dbReference type="EMBL" id="ANT44776.1"/>
    </source>
</evidence>
<dbReference type="EMBL" id="KX171212">
    <property type="protein sequence ID" value="ANT44776.1"/>
    <property type="molecule type" value="Genomic_DNA"/>
</dbReference>
<dbReference type="Proteomes" id="UP000224459">
    <property type="component" value="Segment"/>
</dbReference>
<keyword evidence="3" id="KW-1185">Reference proteome</keyword>
<organism evidence="2 3">
    <name type="scientific">Staphylococcus phage vB_SscM-1</name>
    <dbReference type="NCBI Taxonomy" id="1868844"/>
    <lineage>
        <taxon>Viruses</taxon>
        <taxon>Duplodnaviria</taxon>
        <taxon>Heunggongvirae</taxon>
        <taxon>Uroviricota</taxon>
        <taxon>Caudoviricetes</taxon>
        <taxon>Herelleviridae</taxon>
        <taxon>Twortvirinae</taxon>
        <taxon>Sciuriunavirus</taxon>
        <taxon>Sciuriunavirus SscM1</taxon>
    </lineage>
</organism>
<protein>
    <recommendedName>
        <fullName evidence="4">Tail fiber protein</fullName>
    </recommendedName>
</protein>
<keyword evidence="1" id="KW-0175">Coiled coil</keyword>
<proteinExistence type="predicted"/>
<name>A0A1X9I9T3_9CAUD</name>